<keyword evidence="5 11" id="KW-0028">Amino-acid biosynthesis</keyword>
<name>A0A1B4XFF9_9GAMM</name>
<evidence type="ECO:0000256" key="8">
    <source>
        <dbReference type="ARBA" id="ARBA00025475"/>
    </source>
</evidence>
<dbReference type="InParanoid" id="A0A1B4XFF9"/>
<evidence type="ECO:0000256" key="10">
    <source>
        <dbReference type="ARBA" id="ARBA00047838"/>
    </source>
</evidence>
<dbReference type="GO" id="GO:0016829">
    <property type="term" value="F:lyase activity"/>
    <property type="evidence" value="ECO:0007669"/>
    <property type="project" value="UniProtKB-KW"/>
</dbReference>
<dbReference type="PANTHER" id="PTHR21235:SF2">
    <property type="entry name" value="IMIDAZOLE GLYCEROL PHOSPHATE SYNTHASE HISHF"/>
    <property type="match status" value="1"/>
</dbReference>
<dbReference type="UniPathway" id="UPA00031">
    <property type="reaction ID" value="UER00010"/>
</dbReference>
<evidence type="ECO:0000256" key="6">
    <source>
        <dbReference type="ARBA" id="ARBA00023102"/>
    </source>
</evidence>
<dbReference type="GO" id="GO:0000105">
    <property type="term" value="P:L-histidine biosynthetic process"/>
    <property type="evidence" value="ECO:0007669"/>
    <property type="project" value="UniProtKB-UniPathway"/>
</dbReference>
<comment type="catalytic activity">
    <reaction evidence="10">
        <text>5-[(5-phospho-1-deoxy-D-ribulos-1-ylimino)methylamino]-1-(5-phospho-beta-D-ribosyl)imidazole-4-carboxamide + L-glutamine = D-erythro-1-(imidazol-4-yl)glycerol 3-phosphate + 5-amino-1-(5-phospho-beta-D-ribosyl)imidazole-4-carboxamide + L-glutamate + H(+)</text>
        <dbReference type="Rhea" id="RHEA:24793"/>
        <dbReference type="ChEBI" id="CHEBI:15378"/>
        <dbReference type="ChEBI" id="CHEBI:29985"/>
        <dbReference type="ChEBI" id="CHEBI:58278"/>
        <dbReference type="ChEBI" id="CHEBI:58359"/>
        <dbReference type="ChEBI" id="CHEBI:58475"/>
        <dbReference type="ChEBI" id="CHEBI:58525"/>
        <dbReference type="EC" id="4.3.2.10"/>
    </reaction>
</comment>
<protein>
    <recommendedName>
        <fullName evidence="4">imidazole glycerol-phosphate synthase</fullName>
        <ecNumber evidence="4">4.3.2.10</ecNumber>
    </recommendedName>
    <alternativeName>
        <fullName evidence="9">IGP synthase cyclase subunit</fullName>
    </alternativeName>
</protein>
<dbReference type="EC" id="4.3.2.10" evidence="4"/>
<evidence type="ECO:0000256" key="5">
    <source>
        <dbReference type="ARBA" id="ARBA00022605"/>
    </source>
</evidence>
<comment type="subunit">
    <text evidence="3">Heterodimer of HisH and HisF.</text>
</comment>
<evidence type="ECO:0000313" key="12">
    <source>
        <dbReference type="EMBL" id="BAV33529.1"/>
    </source>
</evidence>
<evidence type="ECO:0000256" key="3">
    <source>
        <dbReference type="ARBA" id="ARBA00011152"/>
    </source>
</evidence>
<dbReference type="Pfam" id="PF00977">
    <property type="entry name" value="His_biosynth"/>
    <property type="match status" value="1"/>
</dbReference>
<keyword evidence="7" id="KW-0456">Lyase</keyword>
<dbReference type="InterPro" id="IPR006062">
    <property type="entry name" value="His_biosynth"/>
</dbReference>
<dbReference type="SUPFAM" id="SSF51366">
    <property type="entry name" value="Ribulose-phoshate binding barrel"/>
    <property type="match status" value="1"/>
</dbReference>
<comment type="function">
    <text evidence="8">IGPS catalyzes the conversion of PRFAR and glutamine to IGP, AICAR and glutamate. The HisF subunit catalyzes the cyclization activity that produces IGP and AICAR from PRFAR using the ammonia provided by the HisH subunit.</text>
</comment>
<proteinExistence type="inferred from homology"/>
<dbReference type="AlphaFoldDB" id="A0A1B4XFF9"/>
<dbReference type="EMBL" id="AP014879">
    <property type="protein sequence ID" value="BAV33529.1"/>
    <property type="molecule type" value="Genomic_DNA"/>
</dbReference>
<dbReference type="PANTHER" id="PTHR21235">
    <property type="entry name" value="IMIDAZOLE GLYCEROL PHOSPHATE SYNTHASE SUBUNIT HISF/H IGP SYNTHASE SUBUNIT HISF/H"/>
    <property type="match status" value="1"/>
</dbReference>
<organism evidence="12 13">
    <name type="scientific">Sulfuricaulis limicola</name>
    <dbReference type="NCBI Taxonomy" id="1620215"/>
    <lineage>
        <taxon>Bacteria</taxon>
        <taxon>Pseudomonadati</taxon>
        <taxon>Pseudomonadota</taxon>
        <taxon>Gammaproteobacteria</taxon>
        <taxon>Acidiferrobacterales</taxon>
        <taxon>Acidiferrobacteraceae</taxon>
        <taxon>Sulfuricaulis</taxon>
    </lineage>
</organism>
<evidence type="ECO:0000256" key="7">
    <source>
        <dbReference type="ARBA" id="ARBA00023239"/>
    </source>
</evidence>
<evidence type="ECO:0000256" key="4">
    <source>
        <dbReference type="ARBA" id="ARBA00012809"/>
    </source>
</evidence>
<evidence type="ECO:0000256" key="9">
    <source>
        <dbReference type="ARBA" id="ARBA00030264"/>
    </source>
</evidence>
<dbReference type="GO" id="GO:0000107">
    <property type="term" value="F:imidazoleglycerol-phosphate synthase activity"/>
    <property type="evidence" value="ECO:0007669"/>
    <property type="project" value="InterPro"/>
</dbReference>
<evidence type="ECO:0000256" key="2">
    <source>
        <dbReference type="ARBA" id="ARBA00009667"/>
    </source>
</evidence>
<dbReference type="RefSeq" id="WP_096360370.1">
    <property type="nucleotide sequence ID" value="NZ_AP014879.1"/>
</dbReference>
<sequence>MHKNRIIFTLLFGDGFYNLSRNFRLQRVGDLSWVRENYEFDSIARSIDELVILDVSRATRDHTAFSGQVEQLGKNCFMPIAAGGGIRTTEHAFQLFQAGADKLVLNTPFFTQPNLVKELVSIFGSQSIIASIDYRHMENGSRRVFVSNGTEDTGVELADALRKAQFLGAGEIYLTSINNDGTGIGFDLEALRLASEICSVPIIASGGADNPVHLIEGIRTAGTSAVSTAHLFNFMSDGLCEARKQIVENGIPLSQWPDSLFA</sequence>
<reference evidence="12 13" key="1">
    <citation type="submission" date="2015-05" db="EMBL/GenBank/DDBJ databases">
        <title>Complete genome sequence of a sulfur-oxidizing gammaproteobacterium strain HA5.</title>
        <authorList>
            <person name="Miura A."/>
            <person name="Kojima H."/>
            <person name="Fukui M."/>
        </authorList>
    </citation>
    <scope>NUCLEOTIDE SEQUENCE [LARGE SCALE GENOMIC DNA]</scope>
    <source>
        <strain evidence="12 13">HA5</strain>
    </source>
</reference>
<dbReference type="InterPro" id="IPR013785">
    <property type="entry name" value="Aldolase_TIM"/>
</dbReference>
<evidence type="ECO:0000256" key="11">
    <source>
        <dbReference type="RuleBase" id="RU003657"/>
    </source>
</evidence>
<keyword evidence="13" id="KW-1185">Reference proteome</keyword>
<gene>
    <name evidence="12" type="ORF">SCL_1216</name>
</gene>
<dbReference type="CDD" id="cd04731">
    <property type="entry name" value="HisF"/>
    <property type="match status" value="1"/>
</dbReference>
<dbReference type="InterPro" id="IPR050064">
    <property type="entry name" value="IGPS_HisA/HisF"/>
</dbReference>
<dbReference type="OrthoDB" id="9781903at2"/>
<evidence type="ECO:0000313" key="13">
    <source>
        <dbReference type="Proteomes" id="UP000243180"/>
    </source>
</evidence>
<comment type="similarity">
    <text evidence="2 11">Belongs to the HisA/HisF family.</text>
</comment>
<accession>A0A1B4XFF9</accession>
<dbReference type="InterPro" id="IPR011060">
    <property type="entry name" value="RibuloseP-bd_barrel"/>
</dbReference>
<dbReference type="KEGG" id="slim:SCL_1216"/>
<dbReference type="Gene3D" id="3.20.20.70">
    <property type="entry name" value="Aldolase class I"/>
    <property type="match status" value="1"/>
</dbReference>
<comment type="pathway">
    <text evidence="1">Amino-acid biosynthesis; L-histidine biosynthesis; L-histidine from 5-phospho-alpha-D-ribose 1-diphosphate: step 5/9.</text>
</comment>
<dbReference type="InterPro" id="IPR004651">
    <property type="entry name" value="HisF"/>
</dbReference>
<keyword evidence="6 11" id="KW-0368">Histidine biosynthesis</keyword>
<dbReference type="Proteomes" id="UP000243180">
    <property type="component" value="Chromosome"/>
</dbReference>
<evidence type="ECO:0000256" key="1">
    <source>
        <dbReference type="ARBA" id="ARBA00005091"/>
    </source>
</evidence>